<feature type="compositionally biased region" description="Polar residues" evidence="1">
    <location>
        <begin position="67"/>
        <end position="77"/>
    </location>
</feature>
<accession>A0A814H7X9</accession>
<feature type="compositionally biased region" description="Polar residues" evidence="1">
    <location>
        <begin position="91"/>
        <end position="103"/>
    </location>
</feature>
<reference evidence="2" key="1">
    <citation type="submission" date="2021-02" db="EMBL/GenBank/DDBJ databases">
        <authorList>
            <person name="Nowell W R."/>
        </authorList>
    </citation>
    <scope>NUCLEOTIDE SEQUENCE</scope>
    <source>
        <strain evidence="2">Ploen Becks lab</strain>
    </source>
</reference>
<gene>
    <name evidence="2" type="ORF">OXX778_LOCUS16661</name>
</gene>
<name>A0A814H7X9_9BILA</name>
<protein>
    <submittedName>
        <fullName evidence="2">Uncharacterized protein</fullName>
    </submittedName>
</protein>
<sequence length="168" mass="19737">MIDSESIEDRENIRLNVKRKREAEEKKEIKTQILEQDNESCKKEKKQSVARKRSIGTLNDLKKQDKQNMQQHQTKPNNTHKDKSLIPRMANNPQTNIQSTMKQQELRRQVQEKFGISEDKSTVGRNKVSENKSSKEKIIETINEVITPKHPETEIEEMKKETSEQNCH</sequence>
<evidence type="ECO:0000256" key="1">
    <source>
        <dbReference type="SAM" id="MobiDB-lite"/>
    </source>
</evidence>
<dbReference type="EMBL" id="CAJNOC010004007">
    <property type="protein sequence ID" value="CAF1006178.1"/>
    <property type="molecule type" value="Genomic_DNA"/>
</dbReference>
<dbReference type="Proteomes" id="UP000663879">
    <property type="component" value="Unassembled WGS sequence"/>
</dbReference>
<feature type="compositionally biased region" description="Basic residues" evidence="1">
    <location>
        <begin position="43"/>
        <end position="54"/>
    </location>
</feature>
<feature type="compositionally biased region" description="Basic and acidic residues" evidence="1">
    <location>
        <begin position="104"/>
        <end position="135"/>
    </location>
</feature>
<feature type="region of interest" description="Disordered" evidence="1">
    <location>
        <begin position="148"/>
        <end position="168"/>
    </location>
</feature>
<proteinExistence type="predicted"/>
<evidence type="ECO:0000313" key="2">
    <source>
        <dbReference type="EMBL" id="CAF1006178.1"/>
    </source>
</evidence>
<feature type="compositionally biased region" description="Basic and acidic residues" evidence="1">
    <location>
        <begin position="21"/>
        <end position="30"/>
    </location>
</feature>
<feature type="region of interest" description="Disordered" evidence="1">
    <location>
        <begin position="1"/>
        <end position="135"/>
    </location>
</feature>
<keyword evidence="3" id="KW-1185">Reference proteome</keyword>
<evidence type="ECO:0000313" key="3">
    <source>
        <dbReference type="Proteomes" id="UP000663879"/>
    </source>
</evidence>
<dbReference type="AlphaFoldDB" id="A0A814H7X9"/>
<organism evidence="2 3">
    <name type="scientific">Brachionus calyciflorus</name>
    <dbReference type="NCBI Taxonomy" id="104777"/>
    <lineage>
        <taxon>Eukaryota</taxon>
        <taxon>Metazoa</taxon>
        <taxon>Spiralia</taxon>
        <taxon>Gnathifera</taxon>
        <taxon>Rotifera</taxon>
        <taxon>Eurotatoria</taxon>
        <taxon>Monogononta</taxon>
        <taxon>Pseudotrocha</taxon>
        <taxon>Ploima</taxon>
        <taxon>Brachionidae</taxon>
        <taxon>Brachionus</taxon>
    </lineage>
</organism>
<comment type="caution">
    <text evidence="2">The sequence shown here is derived from an EMBL/GenBank/DDBJ whole genome shotgun (WGS) entry which is preliminary data.</text>
</comment>